<name>A0A4S8KAR7_MUSBA</name>
<evidence type="ECO:0000313" key="1">
    <source>
        <dbReference type="EMBL" id="THU72139.1"/>
    </source>
</evidence>
<sequence>MVEKGCPEEEYRNWMDKWIHRIEDSDPLIVEAHQYDLGILLQFKLIYAIDRQICKAGLNLKRILRLSDCINFIKSLYEHLFEFNSSHLLVLCESVNICPFCIVKEDPQA</sequence>
<organism evidence="1 2">
    <name type="scientific">Musa balbisiana</name>
    <name type="common">Banana</name>
    <dbReference type="NCBI Taxonomy" id="52838"/>
    <lineage>
        <taxon>Eukaryota</taxon>
        <taxon>Viridiplantae</taxon>
        <taxon>Streptophyta</taxon>
        <taxon>Embryophyta</taxon>
        <taxon>Tracheophyta</taxon>
        <taxon>Spermatophyta</taxon>
        <taxon>Magnoliopsida</taxon>
        <taxon>Liliopsida</taxon>
        <taxon>Zingiberales</taxon>
        <taxon>Musaceae</taxon>
        <taxon>Musa</taxon>
    </lineage>
</organism>
<accession>A0A4S8KAR7</accession>
<evidence type="ECO:0000313" key="2">
    <source>
        <dbReference type="Proteomes" id="UP000317650"/>
    </source>
</evidence>
<dbReference type="Proteomes" id="UP000317650">
    <property type="component" value="Chromosome 4"/>
</dbReference>
<dbReference type="AlphaFoldDB" id="A0A4S8KAR7"/>
<gene>
    <name evidence="1" type="ORF">C4D60_Mb04t08950</name>
</gene>
<dbReference type="EMBL" id="PYDT01000001">
    <property type="protein sequence ID" value="THU72139.1"/>
    <property type="molecule type" value="Genomic_DNA"/>
</dbReference>
<proteinExistence type="predicted"/>
<reference evidence="1 2" key="1">
    <citation type="journal article" date="2019" name="Nat. Plants">
        <title>Genome sequencing of Musa balbisiana reveals subgenome evolution and function divergence in polyploid bananas.</title>
        <authorList>
            <person name="Yao X."/>
        </authorList>
    </citation>
    <scope>NUCLEOTIDE SEQUENCE [LARGE SCALE GENOMIC DNA]</scope>
    <source>
        <strain evidence="2">cv. DH-PKW</strain>
        <tissue evidence="1">Leaves</tissue>
    </source>
</reference>
<protein>
    <submittedName>
        <fullName evidence="1">Uncharacterized protein</fullName>
    </submittedName>
</protein>
<keyword evidence="2" id="KW-1185">Reference proteome</keyword>
<comment type="caution">
    <text evidence="1">The sequence shown here is derived from an EMBL/GenBank/DDBJ whole genome shotgun (WGS) entry which is preliminary data.</text>
</comment>